<organism evidence="1 2">
    <name type="scientific">Striga asiatica</name>
    <name type="common">Asiatic witchweed</name>
    <name type="synonym">Buchnera asiatica</name>
    <dbReference type="NCBI Taxonomy" id="4170"/>
    <lineage>
        <taxon>Eukaryota</taxon>
        <taxon>Viridiplantae</taxon>
        <taxon>Streptophyta</taxon>
        <taxon>Embryophyta</taxon>
        <taxon>Tracheophyta</taxon>
        <taxon>Spermatophyta</taxon>
        <taxon>Magnoliopsida</taxon>
        <taxon>eudicotyledons</taxon>
        <taxon>Gunneridae</taxon>
        <taxon>Pentapetalae</taxon>
        <taxon>asterids</taxon>
        <taxon>lamiids</taxon>
        <taxon>Lamiales</taxon>
        <taxon>Orobanchaceae</taxon>
        <taxon>Buchnereae</taxon>
        <taxon>Striga</taxon>
    </lineage>
</organism>
<dbReference type="Proteomes" id="UP000325081">
    <property type="component" value="Unassembled WGS sequence"/>
</dbReference>
<comment type="caution">
    <text evidence="1">The sequence shown here is derived from an EMBL/GenBank/DDBJ whole genome shotgun (WGS) entry which is preliminary data.</text>
</comment>
<evidence type="ECO:0000313" key="2">
    <source>
        <dbReference type="Proteomes" id="UP000325081"/>
    </source>
</evidence>
<sequence length="119" mass="13502">MVTKRAMQKGSFRYFCSWGQYELPGPLAAWLKLNPCNSVQMEPQHTKNLAQPKKAPTTHGPCLHKELCRAVIKTAKQYLFNIKSFPRAAGWPSSIIIIRPKSICTEGNTARISQMAWNR</sequence>
<dbReference type="EMBL" id="BKCP01004494">
    <property type="protein sequence ID" value="GER31541.1"/>
    <property type="molecule type" value="Genomic_DNA"/>
</dbReference>
<proteinExistence type="predicted"/>
<protein>
    <submittedName>
        <fullName evidence="1">Tumor necrosis factor ligand superfamily member10</fullName>
    </submittedName>
</protein>
<dbReference type="AlphaFoldDB" id="A0A5A7PFM4"/>
<gene>
    <name evidence="1" type="ORF">STAS_07552</name>
</gene>
<accession>A0A5A7PFM4</accession>
<keyword evidence="2" id="KW-1185">Reference proteome</keyword>
<name>A0A5A7PFM4_STRAF</name>
<evidence type="ECO:0000313" key="1">
    <source>
        <dbReference type="EMBL" id="GER31541.1"/>
    </source>
</evidence>
<reference evidence="2" key="1">
    <citation type="journal article" date="2019" name="Curr. Biol.">
        <title>Genome Sequence of Striga asiatica Provides Insight into the Evolution of Plant Parasitism.</title>
        <authorList>
            <person name="Yoshida S."/>
            <person name="Kim S."/>
            <person name="Wafula E.K."/>
            <person name="Tanskanen J."/>
            <person name="Kim Y.M."/>
            <person name="Honaas L."/>
            <person name="Yang Z."/>
            <person name="Spallek T."/>
            <person name="Conn C.E."/>
            <person name="Ichihashi Y."/>
            <person name="Cheong K."/>
            <person name="Cui S."/>
            <person name="Der J.P."/>
            <person name="Gundlach H."/>
            <person name="Jiao Y."/>
            <person name="Hori C."/>
            <person name="Ishida J.K."/>
            <person name="Kasahara H."/>
            <person name="Kiba T."/>
            <person name="Kim M.S."/>
            <person name="Koo N."/>
            <person name="Laohavisit A."/>
            <person name="Lee Y.H."/>
            <person name="Lumba S."/>
            <person name="McCourt P."/>
            <person name="Mortimer J.C."/>
            <person name="Mutuku J.M."/>
            <person name="Nomura T."/>
            <person name="Sasaki-Sekimoto Y."/>
            <person name="Seto Y."/>
            <person name="Wang Y."/>
            <person name="Wakatake T."/>
            <person name="Sakakibara H."/>
            <person name="Demura T."/>
            <person name="Yamaguchi S."/>
            <person name="Yoneyama K."/>
            <person name="Manabe R.I."/>
            <person name="Nelson D.C."/>
            <person name="Schulman A.H."/>
            <person name="Timko M.P."/>
            <person name="dePamphilis C.W."/>
            <person name="Choi D."/>
            <person name="Shirasu K."/>
        </authorList>
    </citation>
    <scope>NUCLEOTIDE SEQUENCE [LARGE SCALE GENOMIC DNA]</scope>
    <source>
        <strain evidence="2">cv. UVA1</strain>
    </source>
</reference>